<organism evidence="2 3">
    <name type="scientific">Polaribacter aquimarinus</name>
    <dbReference type="NCBI Taxonomy" id="2100726"/>
    <lineage>
        <taxon>Bacteria</taxon>
        <taxon>Pseudomonadati</taxon>
        <taxon>Bacteroidota</taxon>
        <taxon>Flavobacteriia</taxon>
        <taxon>Flavobacteriales</taxon>
        <taxon>Flavobacteriaceae</taxon>
    </lineage>
</organism>
<dbReference type="RefSeq" id="WP_109403999.1">
    <property type="nucleotide sequence ID" value="NZ_QFFG01000002.1"/>
</dbReference>
<dbReference type="EMBL" id="QFFG01000002">
    <property type="protein sequence ID" value="PWG05665.1"/>
    <property type="molecule type" value="Genomic_DNA"/>
</dbReference>
<gene>
    <name evidence="2" type="ORF">DIS07_04265</name>
</gene>
<accession>A0A2U2JBI1</accession>
<dbReference type="AlphaFoldDB" id="A0A2U2JBI1"/>
<evidence type="ECO:0000313" key="3">
    <source>
        <dbReference type="Proteomes" id="UP000245670"/>
    </source>
</evidence>
<keyword evidence="1" id="KW-1133">Transmembrane helix</keyword>
<feature type="transmembrane region" description="Helical" evidence="1">
    <location>
        <begin position="20"/>
        <end position="40"/>
    </location>
</feature>
<keyword evidence="3" id="KW-1185">Reference proteome</keyword>
<keyword evidence="1" id="KW-0472">Membrane</keyword>
<protein>
    <submittedName>
        <fullName evidence="2">Uncharacterized protein</fullName>
    </submittedName>
</protein>
<name>A0A2U2JBI1_9FLAO</name>
<comment type="caution">
    <text evidence="2">The sequence shown here is derived from an EMBL/GenBank/DDBJ whole genome shotgun (WGS) entry which is preliminary data.</text>
</comment>
<evidence type="ECO:0000256" key="1">
    <source>
        <dbReference type="SAM" id="Phobius"/>
    </source>
</evidence>
<proteinExistence type="predicted"/>
<keyword evidence="1" id="KW-0812">Transmembrane</keyword>
<dbReference type="Proteomes" id="UP000245670">
    <property type="component" value="Unassembled WGS sequence"/>
</dbReference>
<sequence>MFLQILPPDNTLTAESIFENQLLFVILGLTIGVFAILRITKYLSKLKFEKTSNKPSYTS</sequence>
<dbReference type="OrthoDB" id="1203178at2"/>
<reference evidence="2 3" key="1">
    <citation type="submission" date="2018-05" db="EMBL/GenBank/DDBJ databases">
        <title>Polaribacter aquimarinus sp. nov., isolated from sediment in a sediment of sea.</title>
        <authorList>
            <person name="Lu D."/>
        </authorList>
    </citation>
    <scope>NUCLEOTIDE SEQUENCE [LARGE SCALE GENOMIC DNA]</scope>
    <source>
        <strain evidence="2 3">ZY113</strain>
    </source>
</reference>
<evidence type="ECO:0000313" key="2">
    <source>
        <dbReference type="EMBL" id="PWG05665.1"/>
    </source>
</evidence>